<dbReference type="InterPro" id="IPR013321">
    <property type="entry name" value="Arc_rbn_hlx_hlx"/>
</dbReference>
<sequence>MQDNCNEKIEFTLPDSLITEVDTIVQMENSNREDFAKAAFQFYITQKKRIFSKESMKAGYTEMGQINLSLAELGMTIEVLSSDEKDEGEIAKGEY</sequence>
<dbReference type="EMBL" id="JAGGJX010000008">
    <property type="protein sequence ID" value="MBP1856312.1"/>
    <property type="molecule type" value="Genomic_DNA"/>
</dbReference>
<accession>A0ABS4EED9</accession>
<name>A0ABS4EED9_9FIRM</name>
<gene>
    <name evidence="1" type="ORF">J2Z43_002764</name>
</gene>
<evidence type="ECO:0000313" key="1">
    <source>
        <dbReference type="EMBL" id="MBP1856312.1"/>
    </source>
</evidence>
<protein>
    <submittedName>
        <fullName evidence="1">CopG family transcriptional regulator/antitoxin EndoAI</fullName>
    </submittedName>
</protein>
<dbReference type="Gene3D" id="1.10.1220.10">
    <property type="entry name" value="Met repressor-like"/>
    <property type="match status" value="1"/>
</dbReference>
<proteinExistence type="predicted"/>
<dbReference type="Proteomes" id="UP000767291">
    <property type="component" value="Unassembled WGS sequence"/>
</dbReference>
<keyword evidence="2" id="KW-1185">Reference proteome</keyword>
<dbReference type="RefSeq" id="WP_024621195.1">
    <property type="nucleotide sequence ID" value="NZ_BAAACS010000005.1"/>
</dbReference>
<comment type="caution">
    <text evidence="1">The sequence shown here is derived from an EMBL/GenBank/DDBJ whole genome shotgun (WGS) entry which is preliminary data.</text>
</comment>
<organism evidence="1 2">
    <name type="scientific">Metaclostridioides mangenotii</name>
    <dbReference type="NCBI Taxonomy" id="1540"/>
    <lineage>
        <taxon>Bacteria</taxon>
        <taxon>Bacillati</taxon>
        <taxon>Bacillota</taxon>
        <taxon>Clostridia</taxon>
        <taxon>Peptostreptococcales</taxon>
        <taxon>Peptostreptococcaceae</taxon>
        <taxon>Metaclostridioides</taxon>
    </lineage>
</organism>
<evidence type="ECO:0000313" key="2">
    <source>
        <dbReference type="Proteomes" id="UP000767291"/>
    </source>
</evidence>
<reference evidence="1 2" key="1">
    <citation type="submission" date="2021-03" db="EMBL/GenBank/DDBJ databases">
        <title>Genomic Encyclopedia of Type Strains, Phase IV (KMG-IV): sequencing the most valuable type-strain genomes for metagenomic binning, comparative biology and taxonomic classification.</title>
        <authorList>
            <person name="Goeker M."/>
        </authorList>
    </citation>
    <scope>NUCLEOTIDE SEQUENCE [LARGE SCALE GENOMIC DNA]</scope>
    <source>
        <strain evidence="1 2">DSM 1289</strain>
    </source>
</reference>